<dbReference type="PANTHER" id="PTHR10160:SF19">
    <property type="entry name" value="PROTON-TRANSLOCATING NAD(P)(+) TRANSHYDROGENASE"/>
    <property type="match status" value="1"/>
</dbReference>
<evidence type="ECO:0000313" key="11">
    <source>
        <dbReference type="EMBL" id="QQL46061.1"/>
    </source>
</evidence>
<comment type="similarity">
    <text evidence="2">Belongs to the AlaDH/PNT family.</text>
</comment>
<keyword evidence="5" id="KW-0521">NADP</keyword>
<dbReference type="EC" id="7.1.1.1" evidence="3"/>
<keyword evidence="7" id="KW-0520">NAD</keyword>
<dbReference type="InterPro" id="IPR036291">
    <property type="entry name" value="NAD(P)-bd_dom_sf"/>
</dbReference>
<comment type="function">
    <text evidence="1">The transhydrogenation between NADH and NADP is coupled to respiration and ATP hydrolysis and functions as a proton pump across the membrane.</text>
</comment>
<dbReference type="Pfam" id="PF05222">
    <property type="entry name" value="AlaDh_PNT_N"/>
    <property type="match status" value="1"/>
</dbReference>
<dbReference type="GO" id="GO:0006740">
    <property type="term" value="P:NADPH regeneration"/>
    <property type="evidence" value="ECO:0007669"/>
    <property type="project" value="TreeGrafter"/>
</dbReference>
<dbReference type="SMART" id="SM01003">
    <property type="entry name" value="AlaDh_PNT_N"/>
    <property type="match status" value="1"/>
</dbReference>
<evidence type="ECO:0000256" key="7">
    <source>
        <dbReference type="ARBA" id="ARBA00023027"/>
    </source>
</evidence>
<dbReference type="InterPro" id="IPR007886">
    <property type="entry name" value="AlaDH/PNT_N"/>
</dbReference>
<evidence type="ECO:0000256" key="8">
    <source>
        <dbReference type="ARBA" id="ARBA00048202"/>
    </source>
</evidence>
<feature type="domain" description="Alanine dehydrogenase/pyridine nucleotide transhydrogenase NAD(H)-binding" evidence="9">
    <location>
        <begin position="145"/>
        <end position="311"/>
    </location>
</feature>
<dbReference type="SUPFAM" id="SSF52283">
    <property type="entry name" value="Formate/glycerate dehydrogenase catalytic domain-like"/>
    <property type="match status" value="1"/>
</dbReference>
<proteinExistence type="inferred from homology"/>
<dbReference type="CDD" id="cd05304">
    <property type="entry name" value="Rubrum_tdh"/>
    <property type="match status" value="1"/>
</dbReference>
<dbReference type="PANTHER" id="PTHR10160">
    <property type="entry name" value="NAD(P) TRANSHYDROGENASE"/>
    <property type="match status" value="1"/>
</dbReference>
<organism evidence="11 12">
    <name type="scientific">Sulfuriroseicoccus oceanibius</name>
    <dbReference type="NCBI Taxonomy" id="2707525"/>
    <lineage>
        <taxon>Bacteria</taxon>
        <taxon>Pseudomonadati</taxon>
        <taxon>Verrucomicrobiota</taxon>
        <taxon>Verrucomicrobiia</taxon>
        <taxon>Verrucomicrobiales</taxon>
        <taxon>Verrucomicrobiaceae</taxon>
        <taxon>Sulfuriroseicoccus</taxon>
    </lineage>
</organism>
<dbReference type="RefSeq" id="WP_164362701.1">
    <property type="nucleotide sequence ID" value="NZ_CP066776.1"/>
</dbReference>
<dbReference type="SMART" id="SM01002">
    <property type="entry name" value="AlaDh_PNT_C"/>
    <property type="match status" value="1"/>
</dbReference>
<comment type="catalytic activity">
    <reaction evidence="8">
        <text>NAD(+) + NADPH + H(+)(in) = NADH + NADP(+) + H(+)(out)</text>
        <dbReference type="Rhea" id="RHEA:47992"/>
        <dbReference type="ChEBI" id="CHEBI:15378"/>
        <dbReference type="ChEBI" id="CHEBI:57540"/>
        <dbReference type="ChEBI" id="CHEBI:57783"/>
        <dbReference type="ChEBI" id="CHEBI:57945"/>
        <dbReference type="ChEBI" id="CHEBI:58349"/>
        <dbReference type="EC" id="7.1.1.1"/>
    </reaction>
</comment>
<evidence type="ECO:0000259" key="10">
    <source>
        <dbReference type="SMART" id="SM01003"/>
    </source>
</evidence>
<dbReference type="GO" id="GO:0016491">
    <property type="term" value="F:oxidoreductase activity"/>
    <property type="evidence" value="ECO:0007669"/>
    <property type="project" value="InterPro"/>
</dbReference>
<dbReference type="PROSITE" id="PS00837">
    <property type="entry name" value="ALADH_PNT_2"/>
    <property type="match status" value="1"/>
</dbReference>
<keyword evidence="4" id="KW-0547">Nucleotide-binding</keyword>
<sequence>MQVFIAKEKESEKRVAAVPDTVRRLVRLGLSVAVETNAGVGSAIPDAAFEEAGATIVGPDAISQADVVLRVQSPPKETIAQLKKGALHISFLNPFSDSSPMADFASASVSAVSLEMMPRTTLAQKMDALSSQASIAGYAAVLMGADASPKILPMMMTPAGTIQPAKYFVIGVGVAGLQAIATAKRLGARVEAFDTRPVVAEQVQSLGAKFVQIDLGEMGQTEQGYAKELTPEQLELQRQGMAKVCSDSDVVITTAKLFGRPAPLLLTKDMLKGMAPGSVIVDLAASPTGGNVEGSKPGETVITEEGVQIIGCDTIENHSAQDASLMFASNLVNFIEHFWDEEAKTIKLDREDEIIAGCLMTHEGAIVHEKFANA</sequence>
<evidence type="ECO:0000256" key="4">
    <source>
        <dbReference type="ARBA" id="ARBA00022741"/>
    </source>
</evidence>
<evidence type="ECO:0000259" key="9">
    <source>
        <dbReference type="SMART" id="SM01002"/>
    </source>
</evidence>
<gene>
    <name evidence="11" type="ORF">G3M56_005625</name>
</gene>
<dbReference type="EMBL" id="CP066776">
    <property type="protein sequence ID" value="QQL46061.1"/>
    <property type="molecule type" value="Genomic_DNA"/>
</dbReference>
<dbReference type="GO" id="GO:0050661">
    <property type="term" value="F:NADP binding"/>
    <property type="evidence" value="ECO:0007669"/>
    <property type="project" value="TreeGrafter"/>
</dbReference>
<evidence type="ECO:0000256" key="5">
    <source>
        <dbReference type="ARBA" id="ARBA00022857"/>
    </source>
</evidence>
<evidence type="ECO:0000256" key="1">
    <source>
        <dbReference type="ARBA" id="ARBA00003943"/>
    </source>
</evidence>
<reference evidence="11 12" key="1">
    <citation type="submission" date="2020-12" db="EMBL/GenBank/DDBJ databases">
        <title>Sulforoseuscoccus oceanibium gen. nov., sp. nov., a representative of the phylum Verrucomicrobia with special cytoplasmic membrane, and proposal of Sulforoseuscoccusaceae fam. nov.</title>
        <authorList>
            <person name="Xi F."/>
        </authorList>
    </citation>
    <scope>NUCLEOTIDE SEQUENCE [LARGE SCALE GENOMIC DNA]</scope>
    <source>
        <strain evidence="11 12">T37</strain>
    </source>
</reference>
<dbReference type="Pfam" id="PF01262">
    <property type="entry name" value="AlaDh_PNT_C"/>
    <property type="match status" value="1"/>
</dbReference>
<keyword evidence="12" id="KW-1185">Reference proteome</keyword>
<dbReference type="AlphaFoldDB" id="A0A6B3L622"/>
<feature type="domain" description="Alanine dehydrogenase/pyridine nucleotide transhydrogenase N-terminal" evidence="10">
    <location>
        <begin position="4"/>
        <end position="136"/>
    </location>
</feature>
<evidence type="ECO:0000256" key="6">
    <source>
        <dbReference type="ARBA" id="ARBA00022967"/>
    </source>
</evidence>
<accession>A0A6B3L622</accession>
<dbReference type="GO" id="GO:0008750">
    <property type="term" value="F:proton-translocating NAD(P)+ transhydrogenase activity"/>
    <property type="evidence" value="ECO:0007669"/>
    <property type="project" value="UniProtKB-EC"/>
</dbReference>
<dbReference type="InterPro" id="IPR007698">
    <property type="entry name" value="AlaDH/PNT_NAD(H)-bd"/>
</dbReference>
<dbReference type="KEGG" id="soa:G3M56_005625"/>
<dbReference type="Gene3D" id="3.40.50.720">
    <property type="entry name" value="NAD(P)-binding Rossmann-like Domain"/>
    <property type="match status" value="2"/>
</dbReference>
<dbReference type="InterPro" id="IPR008143">
    <property type="entry name" value="Ala_DH/PNT_CS2"/>
</dbReference>
<name>A0A6B3L622_9BACT</name>
<evidence type="ECO:0000313" key="12">
    <source>
        <dbReference type="Proteomes" id="UP000475117"/>
    </source>
</evidence>
<dbReference type="GO" id="GO:0005886">
    <property type="term" value="C:plasma membrane"/>
    <property type="evidence" value="ECO:0007669"/>
    <property type="project" value="TreeGrafter"/>
</dbReference>
<evidence type="ECO:0000256" key="3">
    <source>
        <dbReference type="ARBA" id="ARBA00012943"/>
    </source>
</evidence>
<dbReference type="Proteomes" id="UP000475117">
    <property type="component" value="Chromosome"/>
</dbReference>
<dbReference type="SUPFAM" id="SSF51735">
    <property type="entry name" value="NAD(P)-binding Rossmann-fold domains"/>
    <property type="match status" value="1"/>
</dbReference>
<keyword evidence="6" id="KW-1278">Translocase</keyword>
<protein>
    <recommendedName>
        <fullName evidence="3">proton-translocating NAD(P)(+) transhydrogenase</fullName>
        <ecNumber evidence="3">7.1.1.1</ecNumber>
    </recommendedName>
</protein>
<evidence type="ECO:0000256" key="2">
    <source>
        <dbReference type="ARBA" id="ARBA00005689"/>
    </source>
</evidence>